<keyword evidence="3" id="KW-1185">Reference proteome</keyword>
<gene>
    <name evidence="2" type="ORF">CspeluHIS016_0307390</name>
</gene>
<evidence type="ECO:0000313" key="2">
    <source>
        <dbReference type="EMBL" id="GMK56899.1"/>
    </source>
</evidence>
<dbReference type="Proteomes" id="UP001222932">
    <property type="component" value="Unassembled WGS sequence"/>
</dbReference>
<evidence type="ECO:0000313" key="3">
    <source>
        <dbReference type="Proteomes" id="UP001222932"/>
    </source>
</evidence>
<sequence>MSEPKATYISSSGELTTPPLQTRVYTTLSNYATIAYLFVETLVAPIVSPNAPGPGENEPPARAAARTGGGGFGGGGGGGGSGRRGGGGRGNPGFMDMNDLRGGNTVDSCRSGC</sequence>
<dbReference type="AlphaFoldDB" id="A0AAD3TUR2"/>
<comment type="caution">
    <text evidence="2">The sequence shown here is derived from an EMBL/GenBank/DDBJ whole genome shotgun (WGS) entry which is preliminary data.</text>
</comment>
<feature type="region of interest" description="Disordered" evidence="1">
    <location>
        <begin position="48"/>
        <end position="113"/>
    </location>
</feature>
<dbReference type="InterPro" id="IPR024491">
    <property type="entry name" value="Se_SelK/SelG"/>
</dbReference>
<evidence type="ECO:0000256" key="1">
    <source>
        <dbReference type="SAM" id="MobiDB-lite"/>
    </source>
</evidence>
<reference evidence="2" key="2">
    <citation type="submission" date="2023-06" db="EMBL/GenBank/DDBJ databases">
        <authorList>
            <person name="Kobayashi Y."/>
            <person name="Kayamori A."/>
            <person name="Aoki K."/>
            <person name="Shiwa Y."/>
            <person name="Fujita N."/>
            <person name="Sugita T."/>
            <person name="Iwasaki W."/>
            <person name="Tanaka N."/>
            <person name="Takashima M."/>
        </authorList>
    </citation>
    <scope>NUCLEOTIDE SEQUENCE</scope>
    <source>
        <strain evidence="2">HIS016</strain>
    </source>
</reference>
<reference evidence="2" key="1">
    <citation type="journal article" date="2023" name="BMC Genomics">
        <title>Chromosome-level genome assemblies of Cutaneotrichosporon spp. (Trichosporonales, Basidiomycota) reveal imbalanced evolution between nucleotide sequences and chromosome synteny.</title>
        <authorList>
            <person name="Kobayashi Y."/>
            <person name="Kayamori A."/>
            <person name="Aoki K."/>
            <person name="Shiwa Y."/>
            <person name="Matsutani M."/>
            <person name="Fujita N."/>
            <person name="Sugita T."/>
            <person name="Iwasaki W."/>
            <person name="Tanaka N."/>
            <person name="Takashima M."/>
        </authorList>
    </citation>
    <scope>NUCLEOTIDE SEQUENCE</scope>
    <source>
        <strain evidence="2">HIS016</strain>
    </source>
</reference>
<feature type="compositionally biased region" description="Gly residues" evidence="1">
    <location>
        <begin position="67"/>
        <end position="91"/>
    </location>
</feature>
<protein>
    <submittedName>
        <fullName evidence="2">Uncharacterized protein</fullName>
    </submittedName>
</protein>
<feature type="compositionally biased region" description="Low complexity" evidence="1">
    <location>
        <begin position="49"/>
        <end position="66"/>
    </location>
</feature>
<dbReference type="EMBL" id="BTCM01000003">
    <property type="protein sequence ID" value="GMK56899.1"/>
    <property type="molecule type" value="Genomic_DNA"/>
</dbReference>
<accession>A0AAD3TUR2</accession>
<organism evidence="2 3">
    <name type="scientific">Cutaneotrichosporon spelunceum</name>
    <dbReference type="NCBI Taxonomy" id="1672016"/>
    <lineage>
        <taxon>Eukaryota</taxon>
        <taxon>Fungi</taxon>
        <taxon>Dikarya</taxon>
        <taxon>Basidiomycota</taxon>
        <taxon>Agaricomycotina</taxon>
        <taxon>Tremellomycetes</taxon>
        <taxon>Trichosporonales</taxon>
        <taxon>Trichosporonaceae</taxon>
        <taxon>Cutaneotrichosporon</taxon>
    </lineage>
</organism>
<proteinExistence type="predicted"/>
<name>A0AAD3TUR2_9TREE</name>
<dbReference type="Pfam" id="PF10961">
    <property type="entry name" value="SelK_SelG"/>
    <property type="match status" value="1"/>
</dbReference>